<evidence type="ECO:0000256" key="2">
    <source>
        <dbReference type="ARBA" id="ARBA00023002"/>
    </source>
</evidence>
<dbReference type="Gene3D" id="3.40.50.720">
    <property type="entry name" value="NAD(P)-binding Rossmann-like Domain"/>
    <property type="match status" value="1"/>
</dbReference>
<dbReference type="PROSITE" id="PS51176">
    <property type="entry name" value="PDH_ADH"/>
    <property type="match status" value="1"/>
</dbReference>
<protein>
    <recommendedName>
        <fullName evidence="1">chorismate mutase</fullName>
        <ecNumber evidence="1">5.4.99.5</ecNumber>
    </recommendedName>
</protein>
<dbReference type="SUPFAM" id="SSF48179">
    <property type="entry name" value="6-phosphogluconate dehydrogenase C-terminal domain-like"/>
    <property type="match status" value="1"/>
</dbReference>
<evidence type="ECO:0000313" key="5">
    <source>
        <dbReference type="EMBL" id="MEJ8569230.1"/>
    </source>
</evidence>
<dbReference type="InterPro" id="IPR036263">
    <property type="entry name" value="Chorismate_II_sf"/>
</dbReference>
<evidence type="ECO:0000256" key="1">
    <source>
        <dbReference type="ARBA" id="ARBA00012404"/>
    </source>
</evidence>
<dbReference type="GO" id="GO:0046417">
    <property type="term" value="P:chorismate metabolic process"/>
    <property type="evidence" value="ECO:0007669"/>
    <property type="project" value="InterPro"/>
</dbReference>
<dbReference type="SMART" id="SM00830">
    <property type="entry name" value="CM_2"/>
    <property type="match status" value="1"/>
</dbReference>
<proteinExistence type="predicted"/>
<dbReference type="InterPro" id="IPR050812">
    <property type="entry name" value="Preph/Arog_dehydrog"/>
</dbReference>
<keyword evidence="2" id="KW-0560">Oxidoreductase</keyword>
<dbReference type="GO" id="GO:0004665">
    <property type="term" value="F:prephenate dehydrogenase (NADP+) activity"/>
    <property type="evidence" value="ECO:0007669"/>
    <property type="project" value="InterPro"/>
</dbReference>
<dbReference type="InterPro" id="IPR003099">
    <property type="entry name" value="Prephen_DH"/>
</dbReference>
<dbReference type="PANTHER" id="PTHR21363:SF0">
    <property type="entry name" value="PREPHENATE DEHYDROGENASE [NADP(+)]"/>
    <property type="match status" value="1"/>
</dbReference>
<evidence type="ECO:0000313" key="6">
    <source>
        <dbReference type="Proteomes" id="UP001359886"/>
    </source>
</evidence>
<dbReference type="Gene3D" id="1.10.3660.10">
    <property type="entry name" value="6-phosphogluconate dehydrogenase C-terminal like domain"/>
    <property type="match status" value="1"/>
</dbReference>
<dbReference type="InterPro" id="IPR036291">
    <property type="entry name" value="NAD(P)-bd_dom_sf"/>
</dbReference>
<dbReference type="EC" id="5.4.99.5" evidence="1"/>
<dbReference type="SUPFAM" id="SSF51735">
    <property type="entry name" value="NAD(P)-binding Rossmann-fold domains"/>
    <property type="match status" value="1"/>
</dbReference>
<accession>A0AAW9RBQ5</accession>
<feature type="domain" description="Chorismate mutase" evidence="3">
    <location>
        <begin position="6"/>
        <end position="97"/>
    </location>
</feature>
<dbReference type="SUPFAM" id="SSF48600">
    <property type="entry name" value="Chorismate mutase II"/>
    <property type="match status" value="1"/>
</dbReference>
<evidence type="ECO:0000259" key="3">
    <source>
        <dbReference type="PROSITE" id="PS51168"/>
    </source>
</evidence>
<dbReference type="GO" id="GO:0070403">
    <property type="term" value="F:NAD+ binding"/>
    <property type="evidence" value="ECO:0007669"/>
    <property type="project" value="InterPro"/>
</dbReference>
<keyword evidence="6" id="KW-1185">Reference proteome</keyword>
<reference evidence="5 6" key="1">
    <citation type="submission" date="2024-02" db="EMBL/GenBank/DDBJ databases">
        <title>A novel Wenzhouxiangellaceae bacterium, isolated from coastal sediments.</title>
        <authorList>
            <person name="Du Z.-J."/>
            <person name="Ye Y.-Q."/>
            <person name="Zhang X.-Y."/>
        </authorList>
    </citation>
    <scope>NUCLEOTIDE SEQUENCE [LARGE SCALE GENOMIC DNA]</scope>
    <source>
        <strain evidence="5 6">CH-27</strain>
    </source>
</reference>
<dbReference type="Pfam" id="PF02153">
    <property type="entry name" value="PDH_N"/>
    <property type="match status" value="1"/>
</dbReference>
<dbReference type="PANTHER" id="PTHR21363">
    <property type="entry name" value="PREPHENATE DEHYDROGENASE"/>
    <property type="match status" value="1"/>
</dbReference>
<dbReference type="AlphaFoldDB" id="A0AAW9RBQ5"/>
<dbReference type="PROSITE" id="PS51168">
    <property type="entry name" value="CHORISMATE_MUT_2"/>
    <property type="match status" value="1"/>
</dbReference>
<dbReference type="InterPro" id="IPR046825">
    <property type="entry name" value="PDH_C"/>
</dbReference>
<dbReference type="GO" id="GO:0008977">
    <property type="term" value="F:prephenate dehydrogenase (NAD+) activity"/>
    <property type="evidence" value="ECO:0007669"/>
    <property type="project" value="InterPro"/>
</dbReference>
<dbReference type="Pfam" id="PF20463">
    <property type="entry name" value="PDH_C"/>
    <property type="match status" value="1"/>
</dbReference>
<feature type="domain" description="Prephenate/arogenate dehydrogenase" evidence="4">
    <location>
        <begin position="107"/>
        <end position="375"/>
    </location>
</feature>
<dbReference type="RefSeq" id="WP_354696555.1">
    <property type="nucleotide sequence ID" value="NZ_JAZHOG010000012.1"/>
</dbReference>
<sequence length="375" mass="41897">MERDKTLTPDELARLRDRLDQIDDGIIDLIAEREAVVTTIGNHKLKTGLPLRHYEREREVIERGMERAESRGISGEMAREILETLIHHSLGNQETNKLSQTDHGQGRRALVIGGLGRMGEWMSRYLDMVGYRVDVADPAECETPFGRIDDWESALDDYDVVVVAVTLRPSNDILHRLAELRPRGLVFDIGSLKSPMRSGLEAMRQSGCRVCSVHPMFGPNEIGLSGRHILFVDVGHAEALAEARALFAHTAAECVDLSLEEHDEVMAWVLGLSHLVNVAFASALAQSGEAVPLLRQISSSTFNAQLQVAAQVVSENPHLYYEIQQGNVKTPDVVAHFRDVLDGLYRSIIEQDEGFWSRSMEQAHRRLRADRQPGA</sequence>
<dbReference type="Pfam" id="PF01817">
    <property type="entry name" value="CM_2"/>
    <property type="match status" value="1"/>
</dbReference>
<dbReference type="EMBL" id="JAZHOG010000012">
    <property type="protein sequence ID" value="MEJ8569230.1"/>
    <property type="molecule type" value="Genomic_DNA"/>
</dbReference>
<dbReference type="Gene3D" id="1.20.59.10">
    <property type="entry name" value="Chorismate mutase"/>
    <property type="match status" value="1"/>
</dbReference>
<dbReference type="Proteomes" id="UP001359886">
    <property type="component" value="Unassembled WGS sequence"/>
</dbReference>
<dbReference type="InterPro" id="IPR008927">
    <property type="entry name" value="6-PGluconate_DH-like_C_sf"/>
</dbReference>
<dbReference type="GO" id="GO:0004106">
    <property type="term" value="F:chorismate mutase activity"/>
    <property type="evidence" value="ECO:0007669"/>
    <property type="project" value="UniProtKB-EC"/>
</dbReference>
<organism evidence="5 6">
    <name type="scientific">Elongatibacter sediminis</name>
    <dbReference type="NCBI Taxonomy" id="3119006"/>
    <lineage>
        <taxon>Bacteria</taxon>
        <taxon>Pseudomonadati</taxon>
        <taxon>Pseudomonadota</taxon>
        <taxon>Gammaproteobacteria</taxon>
        <taxon>Chromatiales</taxon>
        <taxon>Wenzhouxiangellaceae</taxon>
        <taxon>Elongatibacter</taxon>
    </lineage>
</organism>
<dbReference type="InterPro" id="IPR046826">
    <property type="entry name" value="PDH_N"/>
</dbReference>
<dbReference type="InterPro" id="IPR036979">
    <property type="entry name" value="CM_dom_sf"/>
</dbReference>
<evidence type="ECO:0000259" key="4">
    <source>
        <dbReference type="PROSITE" id="PS51176"/>
    </source>
</evidence>
<comment type="caution">
    <text evidence="5">The sequence shown here is derived from an EMBL/GenBank/DDBJ whole genome shotgun (WGS) entry which is preliminary data.</text>
</comment>
<name>A0AAW9RBQ5_9GAMM</name>
<gene>
    <name evidence="5" type="ORF">V3330_16485</name>
</gene>
<dbReference type="GO" id="GO:0006571">
    <property type="term" value="P:tyrosine biosynthetic process"/>
    <property type="evidence" value="ECO:0007669"/>
    <property type="project" value="InterPro"/>
</dbReference>
<dbReference type="InterPro" id="IPR002701">
    <property type="entry name" value="CM_II_prokaryot"/>
</dbReference>